<feature type="transmembrane region" description="Helical" evidence="5">
    <location>
        <begin position="252"/>
        <end position="272"/>
    </location>
</feature>
<evidence type="ECO:0000256" key="2">
    <source>
        <dbReference type="ARBA" id="ARBA00022692"/>
    </source>
</evidence>
<dbReference type="OrthoDB" id="10571744at2759"/>
<dbReference type="PANTHER" id="PTHR37955:SF1">
    <property type="entry name" value="DEP DOMAIN-CONTAINING PROTEIN"/>
    <property type="match status" value="1"/>
</dbReference>
<keyword evidence="8" id="KW-1185">Reference proteome</keyword>
<dbReference type="Proteomes" id="UP000011087">
    <property type="component" value="Unassembled WGS sequence"/>
</dbReference>
<dbReference type="Pfam" id="PF03595">
    <property type="entry name" value="SLAC1"/>
    <property type="match status" value="1"/>
</dbReference>
<feature type="transmembrane region" description="Helical" evidence="5">
    <location>
        <begin position="32"/>
        <end position="54"/>
    </location>
</feature>
<comment type="subcellular location">
    <subcellularLocation>
        <location evidence="1">Membrane</location>
        <topology evidence="1">Multi-pass membrane protein</topology>
    </subcellularLocation>
</comment>
<dbReference type="EMBL" id="JH992973">
    <property type="protein sequence ID" value="EKX52168.1"/>
    <property type="molecule type" value="Genomic_DNA"/>
</dbReference>
<proteinExistence type="predicted"/>
<feature type="transmembrane region" description="Helical" evidence="5">
    <location>
        <begin position="228"/>
        <end position="246"/>
    </location>
</feature>
<dbReference type="HOGENOM" id="CLU_753256_0_0_1"/>
<dbReference type="InterPro" id="IPR004695">
    <property type="entry name" value="SLAC1/Mae1/Ssu1/TehA"/>
</dbReference>
<gene>
    <name evidence="6" type="ORF">GUITHDRAFT_161326</name>
</gene>
<dbReference type="Gene3D" id="1.50.10.150">
    <property type="entry name" value="Voltage-dependent anion channel"/>
    <property type="match status" value="1"/>
</dbReference>
<reference evidence="8" key="2">
    <citation type="submission" date="2012-11" db="EMBL/GenBank/DDBJ databases">
        <authorList>
            <person name="Kuo A."/>
            <person name="Curtis B.A."/>
            <person name="Tanifuji G."/>
            <person name="Burki F."/>
            <person name="Gruber A."/>
            <person name="Irimia M."/>
            <person name="Maruyama S."/>
            <person name="Arias M.C."/>
            <person name="Ball S.G."/>
            <person name="Gile G.H."/>
            <person name="Hirakawa Y."/>
            <person name="Hopkins J.F."/>
            <person name="Rensing S.A."/>
            <person name="Schmutz J."/>
            <person name="Symeonidi A."/>
            <person name="Elias M."/>
            <person name="Eveleigh R.J."/>
            <person name="Herman E.K."/>
            <person name="Klute M.J."/>
            <person name="Nakayama T."/>
            <person name="Obornik M."/>
            <person name="Reyes-Prieto A."/>
            <person name="Armbrust E.V."/>
            <person name="Aves S.J."/>
            <person name="Beiko R.G."/>
            <person name="Coutinho P."/>
            <person name="Dacks J.B."/>
            <person name="Durnford D.G."/>
            <person name="Fast N.M."/>
            <person name="Green B.R."/>
            <person name="Grisdale C."/>
            <person name="Hempe F."/>
            <person name="Henrissat B."/>
            <person name="Hoppner M.P."/>
            <person name="Ishida K.-I."/>
            <person name="Kim E."/>
            <person name="Koreny L."/>
            <person name="Kroth P.G."/>
            <person name="Liu Y."/>
            <person name="Malik S.-B."/>
            <person name="Maier U.G."/>
            <person name="McRose D."/>
            <person name="Mock T."/>
            <person name="Neilson J.A."/>
            <person name="Onodera N.T."/>
            <person name="Poole A.M."/>
            <person name="Pritham E.J."/>
            <person name="Richards T.A."/>
            <person name="Rocap G."/>
            <person name="Roy S.W."/>
            <person name="Sarai C."/>
            <person name="Schaack S."/>
            <person name="Shirato S."/>
            <person name="Slamovits C.H."/>
            <person name="Spencer D.F."/>
            <person name="Suzuki S."/>
            <person name="Worden A.Z."/>
            <person name="Zauner S."/>
            <person name="Barry K."/>
            <person name="Bell C."/>
            <person name="Bharti A.K."/>
            <person name="Crow J.A."/>
            <person name="Grimwood J."/>
            <person name="Kramer R."/>
            <person name="Lindquist E."/>
            <person name="Lucas S."/>
            <person name="Salamov A."/>
            <person name="McFadden G.I."/>
            <person name="Lane C.E."/>
            <person name="Keeling P.J."/>
            <person name="Gray M.W."/>
            <person name="Grigoriev I.V."/>
            <person name="Archibald J.M."/>
        </authorList>
    </citation>
    <scope>NUCLEOTIDE SEQUENCE</scope>
    <source>
        <strain evidence="8">CCMP2712</strain>
    </source>
</reference>
<dbReference type="RefSeq" id="XP_005839148.1">
    <property type="nucleotide sequence ID" value="XM_005839091.1"/>
</dbReference>
<feature type="transmembrane region" description="Helical" evidence="5">
    <location>
        <begin position="310"/>
        <end position="332"/>
    </location>
</feature>
<feature type="transmembrane region" description="Helical" evidence="5">
    <location>
        <begin position="74"/>
        <end position="101"/>
    </location>
</feature>
<evidence type="ECO:0000313" key="6">
    <source>
        <dbReference type="EMBL" id="EKX52168.1"/>
    </source>
</evidence>
<name>L1JVP1_GUITC</name>
<keyword evidence="3 5" id="KW-1133">Transmembrane helix</keyword>
<keyword evidence="4 5" id="KW-0472">Membrane</keyword>
<feature type="transmembrane region" description="Helical" evidence="5">
    <location>
        <begin position="195"/>
        <end position="216"/>
    </location>
</feature>
<evidence type="ECO:0000256" key="3">
    <source>
        <dbReference type="ARBA" id="ARBA00022989"/>
    </source>
</evidence>
<feature type="transmembrane region" description="Helical" evidence="5">
    <location>
        <begin position="170"/>
        <end position="189"/>
    </location>
</feature>
<evidence type="ECO:0000256" key="1">
    <source>
        <dbReference type="ARBA" id="ARBA00004141"/>
    </source>
</evidence>
<protein>
    <submittedName>
        <fullName evidence="6 7">Uncharacterized protein</fullName>
    </submittedName>
</protein>
<dbReference type="PaxDb" id="55529-EKX52168"/>
<dbReference type="GO" id="GO:0005886">
    <property type="term" value="C:plasma membrane"/>
    <property type="evidence" value="ECO:0007669"/>
    <property type="project" value="TreeGrafter"/>
</dbReference>
<dbReference type="PANTHER" id="PTHR37955">
    <property type="entry name" value="TELLURITE RESISTANCE PROTEIN TEHA"/>
    <property type="match status" value="1"/>
</dbReference>
<evidence type="ECO:0000313" key="8">
    <source>
        <dbReference type="Proteomes" id="UP000011087"/>
    </source>
</evidence>
<dbReference type="InterPro" id="IPR052951">
    <property type="entry name" value="Tellurite_res_ion_channel"/>
</dbReference>
<dbReference type="EnsemblProtists" id="EKX52168">
    <property type="protein sequence ID" value="EKX52168"/>
    <property type="gene ID" value="GUITHDRAFT_161326"/>
</dbReference>
<keyword evidence="2 5" id="KW-0812">Transmembrane</keyword>
<feature type="transmembrane region" description="Helical" evidence="5">
    <location>
        <begin position="138"/>
        <end position="158"/>
    </location>
</feature>
<dbReference type="GeneID" id="17309027"/>
<evidence type="ECO:0000256" key="4">
    <source>
        <dbReference type="ARBA" id="ARBA00023136"/>
    </source>
</evidence>
<reference evidence="7" key="3">
    <citation type="submission" date="2016-03" db="UniProtKB">
        <authorList>
            <consortium name="EnsemblProtists"/>
        </authorList>
    </citation>
    <scope>IDENTIFICATION</scope>
</reference>
<sequence>MKGTAEKAPLLGQQSAGKKFNSIKPSQMLRRLIARLPTSVLCLALGICGLGITWQTAAEYLIAAQFIKDTADVFSLISFNIGVSILLLYSMKLILFPSLVLEDMLSTQGNAELPCLDMAMMMIAWWLRIHGYHSLGRVIWSVAVLLHCLFLVAFLRHVKFQDISSMTPNWLIPFVGLSMAAGTGASLDLGEWTEYFFWIAFLSFLILFPVMLYRLHAYPEGSRAEAQYPYIAFPAALLLTSWIAMGGHQGHVLTHFLFLVQMCSIVLVSLRISNMFSMNFENDFSSLAFPSDISAKCSILYTHLYMAESGVMVMCSWIFVFLASLSVAYLCFKFGSIALGSIIDESNSSIIDRLKESQNVDDSKESDL</sequence>
<dbReference type="GO" id="GO:0046583">
    <property type="term" value="F:monoatomic cation efflux transmembrane transporter activity"/>
    <property type="evidence" value="ECO:0007669"/>
    <property type="project" value="TreeGrafter"/>
</dbReference>
<dbReference type="AlphaFoldDB" id="L1JVP1"/>
<dbReference type="KEGG" id="gtt:GUITHDRAFT_161326"/>
<evidence type="ECO:0000256" key="5">
    <source>
        <dbReference type="SAM" id="Phobius"/>
    </source>
</evidence>
<accession>L1JVP1</accession>
<reference evidence="6 8" key="1">
    <citation type="journal article" date="2012" name="Nature">
        <title>Algal genomes reveal evolutionary mosaicism and the fate of nucleomorphs.</title>
        <authorList>
            <consortium name="DOE Joint Genome Institute"/>
            <person name="Curtis B.A."/>
            <person name="Tanifuji G."/>
            <person name="Burki F."/>
            <person name="Gruber A."/>
            <person name="Irimia M."/>
            <person name="Maruyama S."/>
            <person name="Arias M.C."/>
            <person name="Ball S.G."/>
            <person name="Gile G.H."/>
            <person name="Hirakawa Y."/>
            <person name="Hopkins J.F."/>
            <person name="Kuo A."/>
            <person name="Rensing S.A."/>
            <person name="Schmutz J."/>
            <person name="Symeonidi A."/>
            <person name="Elias M."/>
            <person name="Eveleigh R.J."/>
            <person name="Herman E.K."/>
            <person name="Klute M.J."/>
            <person name="Nakayama T."/>
            <person name="Obornik M."/>
            <person name="Reyes-Prieto A."/>
            <person name="Armbrust E.V."/>
            <person name="Aves S.J."/>
            <person name="Beiko R.G."/>
            <person name="Coutinho P."/>
            <person name="Dacks J.B."/>
            <person name="Durnford D.G."/>
            <person name="Fast N.M."/>
            <person name="Green B.R."/>
            <person name="Grisdale C.J."/>
            <person name="Hempel F."/>
            <person name="Henrissat B."/>
            <person name="Hoppner M.P."/>
            <person name="Ishida K."/>
            <person name="Kim E."/>
            <person name="Koreny L."/>
            <person name="Kroth P.G."/>
            <person name="Liu Y."/>
            <person name="Malik S.B."/>
            <person name="Maier U.G."/>
            <person name="McRose D."/>
            <person name="Mock T."/>
            <person name="Neilson J.A."/>
            <person name="Onodera N.T."/>
            <person name="Poole A.M."/>
            <person name="Pritham E.J."/>
            <person name="Richards T.A."/>
            <person name="Rocap G."/>
            <person name="Roy S.W."/>
            <person name="Sarai C."/>
            <person name="Schaack S."/>
            <person name="Shirato S."/>
            <person name="Slamovits C.H."/>
            <person name="Spencer D.F."/>
            <person name="Suzuki S."/>
            <person name="Worden A.Z."/>
            <person name="Zauner S."/>
            <person name="Barry K."/>
            <person name="Bell C."/>
            <person name="Bharti A.K."/>
            <person name="Crow J.A."/>
            <person name="Grimwood J."/>
            <person name="Kramer R."/>
            <person name="Lindquist E."/>
            <person name="Lucas S."/>
            <person name="Salamov A."/>
            <person name="McFadden G.I."/>
            <person name="Lane C.E."/>
            <person name="Keeling P.J."/>
            <person name="Gray M.W."/>
            <person name="Grigoriev I.V."/>
            <person name="Archibald J.M."/>
        </authorList>
    </citation>
    <scope>NUCLEOTIDE SEQUENCE</scope>
    <source>
        <strain evidence="6 8">CCMP2712</strain>
    </source>
</reference>
<organism evidence="6">
    <name type="scientific">Guillardia theta (strain CCMP2712)</name>
    <name type="common">Cryptophyte</name>
    <dbReference type="NCBI Taxonomy" id="905079"/>
    <lineage>
        <taxon>Eukaryota</taxon>
        <taxon>Cryptophyceae</taxon>
        <taxon>Pyrenomonadales</taxon>
        <taxon>Geminigeraceae</taxon>
        <taxon>Guillardia</taxon>
    </lineage>
</organism>
<evidence type="ECO:0000313" key="7">
    <source>
        <dbReference type="EnsemblProtists" id="EKX52168"/>
    </source>
</evidence>
<dbReference type="InterPro" id="IPR038665">
    <property type="entry name" value="Voltage-dep_anion_channel_sf"/>
</dbReference>